<protein>
    <submittedName>
        <fullName evidence="2">SDR family oxidoreductase</fullName>
    </submittedName>
</protein>
<dbReference type="Pfam" id="PF13561">
    <property type="entry name" value="adh_short_C2"/>
    <property type="match status" value="1"/>
</dbReference>
<dbReference type="PANTHER" id="PTHR42879:SF6">
    <property type="entry name" value="NADPH-DEPENDENT REDUCTASE BACG"/>
    <property type="match status" value="1"/>
</dbReference>
<geneLocation type="plasmid" evidence="2">
    <name>plasmindA</name>
</geneLocation>
<dbReference type="RefSeq" id="WP_110867237.1">
    <property type="nucleotide sequence ID" value="NZ_CP158293.1"/>
</dbReference>
<dbReference type="InterPro" id="IPR050259">
    <property type="entry name" value="SDR"/>
</dbReference>
<dbReference type="SUPFAM" id="SSF51735">
    <property type="entry name" value="NAD(P)-binding Rossmann-fold domains"/>
    <property type="match status" value="1"/>
</dbReference>
<dbReference type="Gene3D" id="3.40.50.720">
    <property type="entry name" value="NAD(P)-binding Rossmann-like Domain"/>
    <property type="match status" value="1"/>
</dbReference>
<proteinExistence type="inferred from homology"/>
<dbReference type="EMBL" id="CP158293">
    <property type="protein sequence ID" value="XBV47441.1"/>
    <property type="molecule type" value="Genomic_DNA"/>
</dbReference>
<dbReference type="InterPro" id="IPR002347">
    <property type="entry name" value="SDR_fam"/>
</dbReference>
<sequence>MTVEKVAIIVAGGSGMGAAAAEKLASDGYKVAILSSSGKGEALAERLGGLGVTGSNQSVADLQKLVDQTLARWGRIDVLVNSAGHGPRAPILALTDEQWQLGMETYFLNVVRATRLVTPIMQKQGGGSIINISSAWTFEPTDMFPTSAVFRAGLASFTKIFADAYAADNIRINNVLPGWIDSLPKTDERRDSVPLQRYGTSEEVAATIAFLASPGAAYITAQNIRVDGGVTRNV</sequence>
<dbReference type="PANTHER" id="PTHR42879">
    <property type="entry name" value="3-OXOACYL-(ACYL-CARRIER-PROTEIN) REDUCTASE"/>
    <property type="match status" value="1"/>
</dbReference>
<dbReference type="AlphaFoldDB" id="A0AAU7U342"/>
<dbReference type="PRINTS" id="PR00080">
    <property type="entry name" value="SDRFAMILY"/>
</dbReference>
<dbReference type="PRINTS" id="PR00081">
    <property type="entry name" value="GDHRDH"/>
</dbReference>
<evidence type="ECO:0000313" key="2">
    <source>
        <dbReference type="EMBL" id="XBV47441.1"/>
    </source>
</evidence>
<gene>
    <name evidence="2" type="ORF">AAF463_23280</name>
</gene>
<evidence type="ECO:0000256" key="1">
    <source>
        <dbReference type="ARBA" id="ARBA00006484"/>
    </source>
</evidence>
<dbReference type="InterPro" id="IPR036291">
    <property type="entry name" value="NAD(P)-bd_dom_sf"/>
</dbReference>
<name>A0AAU7U342_9GAMM</name>
<reference evidence="2" key="1">
    <citation type="submission" date="2024-06" db="EMBL/GenBank/DDBJ databases">
        <title>Multiomics insights into the TNT degradation mechanism by Pantoea sp. BJ2 isolated from an ammunition destruction site.</title>
        <authorList>
            <person name="Luo J."/>
        </authorList>
    </citation>
    <scope>NUCLEOTIDE SEQUENCE</scope>
    <source>
        <strain evidence="2">BJ2</strain>
        <plasmid evidence="2">plasmindA</plasmid>
    </source>
</reference>
<comment type="similarity">
    <text evidence="1">Belongs to the short-chain dehydrogenases/reductases (SDR) family.</text>
</comment>
<keyword evidence="2" id="KW-0614">Plasmid</keyword>
<accession>A0AAU7U342</accession>
<organism evidence="2">
    <name type="scientific">Pantoea sp. BJ2</name>
    <dbReference type="NCBI Taxonomy" id="3141322"/>
    <lineage>
        <taxon>Bacteria</taxon>
        <taxon>Pseudomonadati</taxon>
        <taxon>Pseudomonadota</taxon>
        <taxon>Gammaproteobacteria</taxon>
        <taxon>Enterobacterales</taxon>
        <taxon>Erwiniaceae</taxon>
        <taxon>Pantoea</taxon>
    </lineage>
</organism>